<dbReference type="AlphaFoldDB" id="A0A8J3R205"/>
<feature type="transmembrane region" description="Helical" evidence="6">
    <location>
        <begin position="229"/>
        <end position="248"/>
    </location>
</feature>
<accession>A0A8J3R205</accession>
<keyword evidence="6" id="KW-1003">Cell membrane</keyword>
<evidence type="ECO:0000256" key="2">
    <source>
        <dbReference type="ARBA" id="ARBA00007165"/>
    </source>
</evidence>
<dbReference type="PANTHER" id="PTHR23427">
    <property type="entry name" value="SURFEIT LOCUS PROTEIN"/>
    <property type="match status" value="1"/>
</dbReference>
<dbReference type="InterPro" id="IPR002994">
    <property type="entry name" value="Surf1/Shy1"/>
</dbReference>
<gene>
    <name evidence="7" type="ORF">Raf01_84810</name>
</gene>
<feature type="transmembrane region" description="Helical" evidence="6">
    <location>
        <begin position="20"/>
        <end position="39"/>
    </location>
</feature>
<dbReference type="RefSeq" id="WP_239134395.1">
    <property type="nucleotide sequence ID" value="NZ_BONZ01000093.1"/>
</dbReference>
<protein>
    <recommendedName>
        <fullName evidence="6">SURF1-like protein</fullName>
    </recommendedName>
</protein>
<proteinExistence type="inferred from homology"/>
<dbReference type="Pfam" id="PF02104">
    <property type="entry name" value="SURF1"/>
    <property type="match status" value="1"/>
</dbReference>
<evidence type="ECO:0000256" key="5">
    <source>
        <dbReference type="ARBA" id="ARBA00023136"/>
    </source>
</evidence>
<dbReference type="CDD" id="cd06662">
    <property type="entry name" value="SURF1"/>
    <property type="match status" value="1"/>
</dbReference>
<keyword evidence="4 6" id="KW-1133">Transmembrane helix</keyword>
<comment type="caution">
    <text evidence="7">The sequence shown here is derived from an EMBL/GenBank/DDBJ whole genome shotgun (WGS) entry which is preliminary data.</text>
</comment>
<evidence type="ECO:0000256" key="6">
    <source>
        <dbReference type="RuleBase" id="RU363076"/>
    </source>
</evidence>
<evidence type="ECO:0000256" key="4">
    <source>
        <dbReference type="ARBA" id="ARBA00022989"/>
    </source>
</evidence>
<comment type="subcellular location">
    <subcellularLocation>
        <location evidence="6">Cell membrane</location>
        <topology evidence="6">Multi-pass membrane protein</topology>
    </subcellularLocation>
    <subcellularLocation>
        <location evidence="1">Membrane</location>
    </subcellularLocation>
</comment>
<dbReference type="PROSITE" id="PS50895">
    <property type="entry name" value="SURF1"/>
    <property type="match status" value="1"/>
</dbReference>
<dbReference type="InterPro" id="IPR045214">
    <property type="entry name" value="Surf1/Surf4"/>
</dbReference>
<reference evidence="7" key="1">
    <citation type="submission" date="2021-01" db="EMBL/GenBank/DDBJ databases">
        <title>Whole genome shotgun sequence of Rugosimonospora africana NBRC 104875.</title>
        <authorList>
            <person name="Komaki H."/>
            <person name="Tamura T."/>
        </authorList>
    </citation>
    <scope>NUCLEOTIDE SEQUENCE</scope>
    <source>
        <strain evidence="7">NBRC 104875</strain>
    </source>
</reference>
<dbReference type="EMBL" id="BONZ01000093">
    <property type="protein sequence ID" value="GIH20309.1"/>
    <property type="molecule type" value="Genomic_DNA"/>
</dbReference>
<keyword evidence="5 6" id="KW-0472">Membrane</keyword>
<sequence length="277" mass="29473">MALPVALNDVYRFLAAPRWIAFAALMVVLAAIMVGLGFWQLDRYHQRADANARIDAASQAAPVPADQIMAVGKAPANHAAWTRVTITGRYDPGHEIIARERTLNSQVGFEILDPLRLADGTAVLVDRGWLAPAPSGAALTLPAVPPAPAGEVTVVGLVHLPESKAETAIRTDGKLTVRRISPQKLAGAVPYPLRGGYVTLNTQKPTANNASFGAIPVDHQDSTMNAGYVVQWWCFALIALIGFCWAAYREAHPKVSDLDLAALGTAEHPDAPVSPAV</sequence>
<evidence type="ECO:0000256" key="3">
    <source>
        <dbReference type="ARBA" id="ARBA00022692"/>
    </source>
</evidence>
<evidence type="ECO:0000313" key="8">
    <source>
        <dbReference type="Proteomes" id="UP000642748"/>
    </source>
</evidence>
<dbReference type="Proteomes" id="UP000642748">
    <property type="component" value="Unassembled WGS sequence"/>
</dbReference>
<organism evidence="7 8">
    <name type="scientific">Rugosimonospora africana</name>
    <dbReference type="NCBI Taxonomy" id="556532"/>
    <lineage>
        <taxon>Bacteria</taxon>
        <taxon>Bacillati</taxon>
        <taxon>Actinomycetota</taxon>
        <taxon>Actinomycetes</taxon>
        <taxon>Micromonosporales</taxon>
        <taxon>Micromonosporaceae</taxon>
        <taxon>Rugosimonospora</taxon>
    </lineage>
</organism>
<keyword evidence="8" id="KW-1185">Reference proteome</keyword>
<comment type="similarity">
    <text evidence="2 6">Belongs to the SURF1 family.</text>
</comment>
<keyword evidence="3 6" id="KW-0812">Transmembrane</keyword>
<dbReference type="GO" id="GO:0005886">
    <property type="term" value="C:plasma membrane"/>
    <property type="evidence" value="ECO:0007669"/>
    <property type="project" value="UniProtKB-SubCell"/>
</dbReference>
<name>A0A8J3R205_9ACTN</name>
<evidence type="ECO:0000256" key="1">
    <source>
        <dbReference type="ARBA" id="ARBA00004370"/>
    </source>
</evidence>
<dbReference type="PANTHER" id="PTHR23427:SF2">
    <property type="entry name" value="SURFEIT LOCUS PROTEIN 1"/>
    <property type="match status" value="1"/>
</dbReference>
<evidence type="ECO:0000313" key="7">
    <source>
        <dbReference type="EMBL" id="GIH20309.1"/>
    </source>
</evidence>